<dbReference type="EnsemblMetazoa" id="GPPI030999-RA">
    <property type="protein sequence ID" value="GPPI030999-PA"/>
    <property type="gene ID" value="GPPI030999"/>
</dbReference>
<keyword evidence="4" id="KW-1185">Reference proteome</keyword>
<organism evidence="3 4">
    <name type="scientific">Glossina palpalis gambiensis</name>
    <dbReference type="NCBI Taxonomy" id="67801"/>
    <lineage>
        <taxon>Eukaryota</taxon>
        <taxon>Metazoa</taxon>
        <taxon>Ecdysozoa</taxon>
        <taxon>Arthropoda</taxon>
        <taxon>Hexapoda</taxon>
        <taxon>Insecta</taxon>
        <taxon>Pterygota</taxon>
        <taxon>Neoptera</taxon>
        <taxon>Endopterygota</taxon>
        <taxon>Diptera</taxon>
        <taxon>Brachycera</taxon>
        <taxon>Muscomorpha</taxon>
        <taxon>Hippoboscoidea</taxon>
        <taxon>Glossinidae</taxon>
        <taxon>Glossina</taxon>
    </lineage>
</organism>
<evidence type="ECO:0000313" key="3">
    <source>
        <dbReference type="EnsemblMetazoa" id="GPPI030999-PA"/>
    </source>
</evidence>
<feature type="chain" id="PRO_5008404885" evidence="2">
    <location>
        <begin position="29"/>
        <end position="107"/>
    </location>
</feature>
<evidence type="ECO:0000313" key="4">
    <source>
        <dbReference type="Proteomes" id="UP000092460"/>
    </source>
</evidence>
<sequence>MFPFNKNNNNNKNLCLCLLLIMLPLAFSNHLVHNEEMSRVTARKKYSYYYLHHHWHWLSIVYWIKVKIVIVTFFLTTWLLWGIRYLFDYPAKECTTTTMVNPAYHYG</sequence>
<proteinExistence type="predicted"/>
<keyword evidence="1" id="KW-1133">Transmembrane helix</keyword>
<keyword evidence="1" id="KW-0472">Membrane</keyword>
<accession>A0A1B0BI78</accession>
<dbReference type="AlphaFoldDB" id="A0A1B0BI78"/>
<reference evidence="4" key="1">
    <citation type="submission" date="2015-01" db="EMBL/GenBank/DDBJ databases">
        <authorList>
            <person name="Aksoy S."/>
            <person name="Warren W."/>
            <person name="Wilson R.K."/>
        </authorList>
    </citation>
    <scope>NUCLEOTIDE SEQUENCE [LARGE SCALE GENOMIC DNA]</scope>
    <source>
        <strain evidence="4">IAEA</strain>
    </source>
</reference>
<name>A0A1B0BI78_9MUSC</name>
<evidence type="ECO:0000256" key="2">
    <source>
        <dbReference type="SAM" id="SignalP"/>
    </source>
</evidence>
<protein>
    <submittedName>
        <fullName evidence="3">Uncharacterized protein</fullName>
    </submittedName>
</protein>
<feature type="transmembrane region" description="Helical" evidence="1">
    <location>
        <begin position="60"/>
        <end position="83"/>
    </location>
</feature>
<dbReference type="VEuPathDB" id="VectorBase:GPPI030999"/>
<dbReference type="EMBL" id="JXJN01014857">
    <property type="status" value="NOT_ANNOTATED_CDS"/>
    <property type="molecule type" value="Genomic_DNA"/>
</dbReference>
<evidence type="ECO:0000256" key="1">
    <source>
        <dbReference type="SAM" id="Phobius"/>
    </source>
</evidence>
<reference evidence="3" key="2">
    <citation type="submission" date="2020-05" db="UniProtKB">
        <authorList>
            <consortium name="EnsemblMetazoa"/>
        </authorList>
    </citation>
    <scope>IDENTIFICATION</scope>
    <source>
        <strain evidence="3">IAEA</strain>
    </source>
</reference>
<dbReference type="Proteomes" id="UP000092460">
    <property type="component" value="Unassembled WGS sequence"/>
</dbReference>
<keyword evidence="1" id="KW-0812">Transmembrane</keyword>
<keyword evidence="2" id="KW-0732">Signal</keyword>
<feature type="signal peptide" evidence="2">
    <location>
        <begin position="1"/>
        <end position="28"/>
    </location>
</feature>